<accession>A0A9P6UF26</accession>
<reference evidence="1" key="1">
    <citation type="journal article" date="2020" name="Fungal Divers.">
        <title>Resolving the Mortierellaceae phylogeny through synthesis of multi-gene phylogenetics and phylogenomics.</title>
        <authorList>
            <person name="Vandepol N."/>
            <person name="Liber J."/>
            <person name="Desiro A."/>
            <person name="Na H."/>
            <person name="Kennedy M."/>
            <person name="Barry K."/>
            <person name="Grigoriev I.V."/>
            <person name="Miller A.N."/>
            <person name="O'Donnell K."/>
            <person name="Stajich J.E."/>
            <person name="Bonito G."/>
        </authorList>
    </citation>
    <scope>NUCLEOTIDE SEQUENCE</scope>
    <source>
        <strain evidence="1">NVP60</strain>
    </source>
</reference>
<organism evidence="1 2">
    <name type="scientific">Linnemannia gamsii</name>
    <dbReference type="NCBI Taxonomy" id="64522"/>
    <lineage>
        <taxon>Eukaryota</taxon>
        <taxon>Fungi</taxon>
        <taxon>Fungi incertae sedis</taxon>
        <taxon>Mucoromycota</taxon>
        <taxon>Mortierellomycotina</taxon>
        <taxon>Mortierellomycetes</taxon>
        <taxon>Mortierellales</taxon>
        <taxon>Mortierellaceae</taxon>
        <taxon>Linnemannia</taxon>
    </lineage>
</organism>
<dbReference type="OrthoDB" id="2432435at2759"/>
<proteinExistence type="predicted"/>
<protein>
    <submittedName>
        <fullName evidence="1">Uncharacterized protein</fullName>
    </submittedName>
</protein>
<evidence type="ECO:0000313" key="1">
    <source>
        <dbReference type="EMBL" id="KAG0286174.1"/>
    </source>
</evidence>
<dbReference type="EMBL" id="JAAAIN010003355">
    <property type="protein sequence ID" value="KAG0286174.1"/>
    <property type="molecule type" value="Genomic_DNA"/>
</dbReference>
<sequence length="247" mass="27647">GGTYDAHLGQATISLKSGTASKDFFRRLVSQAPAIQTLNVTLDWDFGSADLVLLVDMVAKSKVRCIKLDLQDDYTLNAKIASLRPGKGRYHSLLGLLSNSKLHCLQLSNLYLLGARTSNLPFGFSASWLQSFRFYGRVNADDRIRLTNIISHCSQLVDLRLVCQGEGYLNSTLPQAAFSLKMLRRLHLANWGRDENWNGDEGIILEDPISMTELIHPNQFKDSQYLTKTIRQSGVALEVLLDLKKHP</sequence>
<dbReference type="AlphaFoldDB" id="A0A9P6UF26"/>
<feature type="non-terminal residue" evidence="1">
    <location>
        <position position="247"/>
    </location>
</feature>
<dbReference type="SUPFAM" id="SSF52047">
    <property type="entry name" value="RNI-like"/>
    <property type="match status" value="1"/>
</dbReference>
<dbReference type="Proteomes" id="UP000823405">
    <property type="component" value="Unassembled WGS sequence"/>
</dbReference>
<comment type="caution">
    <text evidence="1">The sequence shown here is derived from an EMBL/GenBank/DDBJ whole genome shotgun (WGS) entry which is preliminary data.</text>
</comment>
<name>A0A9P6UF26_9FUNG</name>
<keyword evidence="2" id="KW-1185">Reference proteome</keyword>
<evidence type="ECO:0000313" key="2">
    <source>
        <dbReference type="Proteomes" id="UP000823405"/>
    </source>
</evidence>
<gene>
    <name evidence="1" type="ORF">BGZ97_007527</name>
</gene>